<proteinExistence type="predicted"/>
<organism evidence="1 2">
    <name type="scientific">Microbacterium aoyamense</name>
    <dbReference type="NCBI Taxonomy" id="344166"/>
    <lineage>
        <taxon>Bacteria</taxon>
        <taxon>Bacillati</taxon>
        <taxon>Actinomycetota</taxon>
        <taxon>Actinomycetes</taxon>
        <taxon>Micrococcales</taxon>
        <taxon>Microbacteriaceae</taxon>
        <taxon>Microbacterium</taxon>
    </lineage>
</organism>
<reference evidence="2" key="1">
    <citation type="journal article" date="2019" name="Int. J. Syst. Evol. Microbiol.">
        <title>The Global Catalogue of Microorganisms (GCM) 10K type strain sequencing project: providing services to taxonomists for standard genome sequencing and annotation.</title>
        <authorList>
            <consortium name="The Broad Institute Genomics Platform"/>
            <consortium name="The Broad Institute Genome Sequencing Center for Infectious Disease"/>
            <person name="Wu L."/>
            <person name="Ma J."/>
        </authorList>
    </citation>
    <scope>NUCLEOTIDE SEQUENCE [LARGE SCALE GENOMIC DNA]</scope>
    <source>
        <strain evidence="2">JCM 14900</strain>
    </source>
</reference>
<gene>
    <name evidence="1" type="ORF">GCM10009775_04420</name>
</gene>
<name>A0ABP5AIU7_9MICO</name>
<dbReference type="RefSeq" id="WP_248144942.1">
    <property type="nucleotide sequence ID" value="NZ_BAAAOF010000002.1"/>
</dbReference>
<sequence>MSAPSIQEEREITRFGMFAAEERETFDELVSDLGDVVPCTAAACESPAHWAVLMRCCRHPFPFCDFHVADQKQRALVILAAMKSPYCVECKTSVKGKTYREVFEVVPL</sequence>
<dbReference type="EMBL" id="BAAAOF010000002">
    <property type="protein sequence ID" value="GAA1915112.1"/>
    <property type="molecule type" value="Genomic_DNA"/>
</dbReference>
<evidence type="ECO:0000313" key="1">
    <source>
        <dbReference type="EMBL" id="GAA1915112.1"/>
    </source>
</evidence>
<evidence type="ECO:0000313" key="2">
    <source>
        <dbReference type="Proteomes" id="UP001501343"/>
    </source>
</evidence>
<protein>
    <submittedName>
        <fullName evidence="1">Uncharacterized protein</fullName>
    </submittedName>
</protein>
<comment type="caution">
    <text evidence="1">The sequence shown here is derived from an EMBL/GenBank/DDBJ whole genome shotgun (WGS) entry which is preliminary data.</text>
</comment>
<accession>A0ABP5AIU7</accession>
<dbReference type="Proteomes" id="UP001501343">
    <property type="component" value="Unassembled WGS sequence"/>
</dbReference>
<keyword evidence="2" id="KW-1185">Reference proteome</keyword>